<feature type="domain" description="HTH lacI-type" evidence="4">
    <location>
        <begin position="4"/>
        <end position="59"/>
    </location>
</feature>
<dbReference type="SUPFAM" id="SSF53822">
    <property type="entry name" value="Periplasmic binding protein-like I"/>
    <property type="match status" value="1"/>
</dbReference>
<dbReference type="RefSeq" id="WP_087615432.1">
    <property type="nucleotide sequence ID" value="NZ_JAFBEY010000002.1"/>
</dbReference>
<keyword evidence="1" id="KW-0805">Transcription regulation</keyword>
<evidence type="ECO:0000313" key="6">
    <source>
        <dbReference type="Proteomes" id="UP000196594"/>
    </source>
</evidence>
<accession>A0ABX3ZL53</accession>
<keyword evidence="2" id="KW-0238">DNA-binding</keyword>
<evidence type="ECO:0000256" key="1">
    <source>
        <dbReference type="ARBA" id="ARBA00023015"/>
    </source>
</evidence>
<evidence type="ECO:0000313" key="5">
    <source>
        <dbReference type="EMBL" id="OUZ40508.1"/>
    </source>
</evidence>
<keyword evidence="3" id="KW-0804">Transcription</keyword>
<proteinExistence type="predicted"/>
<protein>
    <submittedName>
        <fullName evidence="5">Transcriptional regulator</fullName>
    </submittedName>
</protein>
<dbReference type="Pfam" id="PF00356">
    <property type="entry name" value="LacI"/>
    <property type="match status" value="1"/>
</dbReference>
<evidence type="ECO:0000256" key="3">
    <source>
        <dbReference type="ARBA" id="ARBA00023163"/>
    </source>
</evidence>
<dbReference type="Gene3D" id="3.40.50.2300">
    <property type="match status" value="2"/>
</dbReference>
<dbReference type="Proteomes" id="UP000196594">
    <property type="component" value="Unassembled WGS sequence"/>
</dbReference>
<name>A0ABX3ZL53_9BACL</name>
<dbReference type="PROSITE" id="PS50932">
    <property type="entry name" value="HTH_LACI_2"/>
    <property type="match status" value="1"/>
</dbReference>
<dbReference type="CDD" id="cd01392">
    <property type="entry name" value="HTH_LacI"/>
    <property type="match status" value="1"/>
</dbReference>
<comment type="caution">
    <text evidence="5">The sequence shown here is derived from an EMBL/GenBank/DDBJ whole genome shotgun (WGS) entry which is preliminary data.</text>
</comment>
<dbReference type="Gene3D" id="1.10.260.40">
    <property type="entry name" value="lambda repressor-like DNA-binding domains"/>
    <property type="match status" value="1"/>
</dbReference>
<evidence type="ECO:0000256" key="2">
    <source>
        <dbReference type="ARBA" id="ARBA00023125"/>
    </source>
</evidence>
<dbReference type="PANTHER" id="PTHR30146">
    <property type="entry name" value="LACI-RELATED TRANSCRIPTIONAL REPRESSOR"/>
    <property type="match status" value="1"/>
</dbReference>
<dbReference type="PANTHER" id="PTHR30146:SF109">
    <property type="entry name" value="HTH-TYPE TRANSCRIPTIONAL REGULATOR GALS"/>
    <property type="match status" value="1"/>
</dbReference>
<dbReference type="InterPro" id="IPR001761">
    <property type="entry name" value="Peripla_BP/Lac1_sug-bd_dom"/>
</dbReference>
<dbReference type="PROSITE" id="PS00356">
    <property type="entry name" value="HTH_LACI_1"/>
    <property type="match status" value="1"/>
</dbReference>
<dbReference type="InterPro" id="IPR010982">
    <property type="entry name" value="Lambda_DNA-bd_dom_sf"/>
</dbReference>
<dbReference type="EMBL" id="NHNT01000001">
    <property type="protein sequence ID" value="OUZ40508.1"/>
    <property type="molecule type" value="Genomic_DNA"/>
</dbReference>
<dbReference type="InterPro" id="IPR000843">
    <property type="entry name" value="HTH_LacI"/>
</dbReference>
<dbReference type="Pfam" id="PF00532">
    <property type="entry name" value="Peripla_BP_1"/>
    <property type="match status" value="1"/>
</dbReference>
<reference evidence="5 6" key="1">
    <citation type="journal article" date="2017" name="Int. J. Syst. Evol. Microbiol.">
        <title>Solibacillus kalamii sp. nov., isolated from a high-efficiency particulate arrestance filter system used in the International Space Station.</title>
        <authorList>
            <person name="Checinska Sielaff A."/>
            <person name="Kumar R.M."/>
            <person name="Pal D."/>
            <person name="Mayilraj S."/>
            <person name="Venkateswaran K."/>
        </authorList>
    </citation>
    <scope>NUCLEOTIDE SEQUENCE [LARGE SCALE GENOMIC DNA]</scope>
    <source>
        <strain evidence="5 6">ISSFR-015</strain>
    </source>
</reference>
<sequence length="328" mass="37106">MKKVTIADVAKEANVSVSTVSQFMNQRYEYMSVETRAKIQLAVEKLHYRPNILARSLKNKGTQTIGIIVANIMYTFTTHIVHHLERQFQQHGFQVIVCNANDNPQLEREHIDLLLAKQVEGFILFPTGNNKDLYDYLYNSNIPVVFLDRMIADVKIPSVLLNNEKAIDLAVGELLNKGYSNLAIVAGSIEQNITPRVERLEGFRKAMNSRGIAYGEHQIIATSAEKLPEQFNHLLTEVNLDGIIAGNDRMLLAILHYLKEHAPDFLAKIGIAVIDEMPLAKFMSTKLTTIEQPTEEMAKQAVHLFLQIKKSGYTEELLSAYRFDPILV</sequence>
<organism evidence="5 6">
    <name type="scientific">Solibacillus kalamii</name>
    <dbReference type="NCBI Taxonomy" id="1748298"/>
    <lineage>
        <taxon>Bacteria</taxon>
        <taxon>Bacillati</taxon>
        <taxon>Bacillota</taxon>
        <taxon>Bacilli</taxon>
        <taxon>Bacillales</taxon>
        <taxon>Caryophanaceae</taxon>
        <taxon>Solibacillus</taxon>
    </lineage>
</organism>
<dbReference type="SMART" id="SM00354">
    <property type="entry name" value="HTH_LACI"/>
    <property type="match status" value="1"/>
</dbReference>
<keyword evidence="6" id="KW-1185">Reference proteome</keyword>
<dbReference type="SUPFAM" id="SSF47413">
    <property type="entry name" value="lambda repressor-like DNA-binding domains"/>
    <property type="match status" value="1"/>
</dbReference>
<evidence type="ECO:0000259" key="4">
    <source>
        <dbReference type="PROSITE" id="PS50932"/>
    </source>
</evidence>
<gene>
    <name evidence="5" type="ORF">CBM15_01205</name>
</gene>
<dbReference type="InterPro" id="IPR028082">
    <property type="entry name" value="Peripla_BP_I"/>
</dbReference>